<accession>A0A8H7AN18</accession>
<feature type="compositionally biased region" description="Basic and acidic residues" evidence="1">
    <location>
        <begin position="54"/>
        <end position="68"/>
    </location>
</feature>
<evidence type="ECO:0000256" key="1">
    <source>
        <dbReference type="SAM" id="MobiDB-lite"/>
    </source>
</evidence>
<dbReference type="EMBL" id="JAACFV010000024">
    <property type="protein sequence ID" value="KAF7511007.1"/>
    <property type="molecule type" value="Genomic_DNA"/>
</dbReference>
<proteinExistence type="predicted"/>
<organism evidence="2 3">
    <name type="scientific">Endocarpon pusillum</name>
    <dbReference type="NCBI Taxonomy" id="364733"/>
    <lineage>
        <taxon>Eukaryota</taxon>
        <taxon>Fungi</taxon>
        <taxon>Dikarya</taxon>
        <taxon>Ascomycota</taxon>
        <taxon>Pezizomycotina</taxon>
        <taxon>Eurotiomycetes</taxon>
        <taxon>Chaetothyriomycetidae</taxon>
        <taxon>Verrucariales</taxon>
        <taxon>Verrucariaceae</taxon>
        <taxon>Endocarpon</taxon>
    </lineage>
</organism>
<evidence type="ECO:0000313" key="2">
    <source>
        <dbReference type="EMBL" id="KAF7511007.1"/>
    </source>
</evidence>
<dbReference type="AlphaFoldDB" id="A0A8H7AN18"/>
<dbReference type="Proteomes" id="UP000606974">
    <property type="component" value="Unassembled WGS sequence"/>
</dbReference>
<gene>
    <name evidence="2" type="ORF">GJ744_005553</name>
</gene>
<feature type="region of interest" description="Disordered" evidence="1">
    <location>
        <begin position="54"/>
        <end position="96"/>
    </location>
</feature>
<protein>
    <submittedName>
        <fullName evidence="2">Uncharacterized protein</fullName>
    </submittedName>
</protein>
<evidence type="ECO:0000313" key="3">
    <source>
        <dbReference type="Proteomes" id="UP000606974"/>
    </source>
</evidence>
<sequence>MLGLASDCTADRTIPVDYSTPLEELFGRVLTFRDIHFPVRAYLLKHAMKDRGTKANLEKKVPRIEAGTKSKRLARSSSSPTRKPVDHDGNYTGRRSVSKQVDWLQWGSPSS</sequence>
<reference evidence="2" key="1">
    <citation type="submission" date="2020-02" db="EMBL/GenBank/DDBJ databases">
        <authorList>
            <person name="Palmer J.M."/>
        </authorList>
    </citation>
    <scope>NUCLEOTIDE SEQUENCE</scope>
    <source>
        <strain evidence="2">EPUS1.4</strain>
        <tissue evidence="2">Thallus</tissue>
    </source>
</reference>
<keyword evidence="3" id="KW-1185">Reference proteome</keyword>
<name>A0A8H7AN18_9EURO</name>
<comment type="caution">
    <text evidence="2">The sequence shown here is derived from an EMBL/GenBank/DDBJ whole genome shotgun (WGS) entry which is preliminary data.</text>
</comment>